<dbReference type="GO" id="GO:0000287">
    <property type="term" value="F:magnesium ion binding"/>
    <property type="evidence" value="ECO:0007669"/>
    <property type="project" value="InterPro"/>
</dbReference>
<dbReference type="GO" id="GO:0005829">
    <property type="term" value="C:cytosol"/>
    <property type="evidence" value="ECO:0007669"/>
    <property type="project" value="TreeGrafter"/>
</dbReference>
<feature type="domain" description="4'-phosphopantetheinyl transferase" evidence="3">
    <location>
        <begin position="104"/>
        <end position="170"/>
    </location>
</feature>
<dbReference type="Proteomes" id="UP001319200">
    <property type="component" value="Unassembled WGS sequence"/>
</dbReference>
<dbReference type="Gene3D" id="3.90.470.20">
    <property type="entry name" value="4'-phosphopantetheinyl transferase domain"/>
    <property type="match status" value="2"/>
</dbReference>
<dbReference type="EMBL" id="JAHESF010000001">
    <property type="protein sequence ID" value="MBT1695328.1"/>
    <property type="molecule type" value="Genomic_DNA"/>
</dbReference>
<feature type="domain" description="4'-phosphopantetheinyl transferase N-terminal" evidence="4">
    <location>
        <begin position="17"/>
        <end position="99"/>
    </location>
</feature>
<dbReference type="InterPro" id="IPR050559">
    <property type="entry name" value="P-Pant_transferase_sf"/>
</dbReference>
<evidence type="ECO:0000313" key="5">
    <source>
        <dbReference type="EMBL" id="MBT1695328.1"/>
    </source>
</evidence>
<reference evidence="5 6" key="1">
    <citation type="submission" date="2021-05" db="EMBL/GenBank/DDBJ databases">
        <title>A Polyphasic approach of four new species of the genus Ohtaekwangia: Ohtaekwangia histidinii sp. nov., Ohtaekwangia cretensis sp. nov., Ohtaekwangia indiensis sp. nov., Ohtaekwangia reichenbachii sp. nov. from diverse environment.</title>
        <authorList>
            <person name="Octaviana S."/>
        </authorList>
    </citation>
    <scope>NUCLEOTIDE SEQUENCE [LARGE SCALE GENOMIC DNA]</scope>
    <source>
        <strain evidence="5 6">PWU4</strain>
    </source>
</reference>
<dbReference type="Pfam" id="PF22624">
    <property type="entry name" value="AASDHPPT_N"/>
    <property type="match status" value="1"/>
</dbReference>
<dbReference type="InterPro" id="IPR037143">
    <property type="entry name" value="4-PPantetheinyl_Trfase_dom_sf"/>
</dbReference>
<gene>
    <name evidence="5" type="ORF">KK083_00480</name>
</gene>
<dbReference type="GO" id="GO:0019878">
    <property type="term" value="P:lysine biosynthetic process via aminoadipic acid"/>
    <property type="evidence" value="ECO:0007669"/>
    <property type="project" value="TreeGrafter"/>
</dbReference>
<name>A0AAP2DF28_9BACT</name>
<dbReference type="SUPFAM" id="SSF56214">
    <property type="entry name" value="4'-phosphopantetheinyl transferase"/>
    <property type="match status" value="2"/>
</dbReference>
<comment type="similarity">
    <text evidence="1">Belongs to the P-Pant transferase superfamily. Gsp/Sfp/HetI/AcpT family.</text>
</comment>
<accession>A0AAP2DF28</accession>
<evidence type="ECO:0000259" key="4">
    <source>
        <dbReference type="Pfam" id="PF22624"/>
    </source>
</evidence>
<dbReference type="Pfam" id="PF01648">
    <property type="entry name" value="ACPS"/>
    <property type="match status" value="1"/>
</dbReference>
<proteinExistence type="inferred from homology"/>
<evidence type="ECO:0000259" key="3">
    <source>
        <dbReference type="Pfam" id="PF01648"/>
    </source>
</evidence>
<dbReference type="InterPro" id="IPR008278">
    <property type="entry name" value="4-PPantetheinyl_Trfase_dom"/>
</dbReference>
<evidence type="ECO:0000313" key="6">
    <source>
        <dbReference type="Proteomes" id="UP001319200"/>
    </source>
</evidence>
<evidence type="ECO:0000256" key="1">
    <source>
        <dbReference type="ARBA" id="ARBA00010990"/>
    </source>
</evidence>
<dbReference type="AlphaFoldDB" id="A0AAP2DF28"/>
<keyword evidence="6" id="KW-1185">Reference proteome</keyword>
<organism evidence="5 6">
    <name type="scientific">Chryseosolibacter histidini</name>
    <dbReference type="NCBI Taxonomy" id="2782349"/>
    <lineage>
        <taxon>Bacteria</taxon>
        <taxon>Pseudomonadati</taxon>
        <taxon>Bacteroidota</taxon>
        <taxon>Cytophagia</taxon>
        <taxon>Cytophagales</taxon>
        <taxon>Chryseotaleaceae</taxon>
        <taxon>Chryseosolibacter</taxon>
    </lineage>
</organism>
<dbReference type="GO" id="GO:0008897">
    <property type="term" value="F:holo-[acyl-carrier-protein] synthase activity"/>
    <property type="evidence" value="ECO:0007669"/>
    <property type="project" value="InterPro"/>
</dbReference>
<protein>
    <submittedName>
        <fullName evidence="5">4'-phosphopantetheinyl transferase superfamily protein</fullName>
    </submittedName>
</protein>
<evidence type="ECO:0000256" key="2">
    <source>
        <dbReference type="ARBA" id="ARBA00022679"/>
    </source>
</evidence>
<keyword evidence="2 5" id="KW-0808">Transferase</keyword>
<sequence>MLIAYAENSAPFPPNVWDGYLCRLPNEHREQVLRYKFREDAQACLYGKLLLLRCLEELGIGHLRLEDLRYTSHQRPYFNDAAIDFNISHSGKFVVCAAANNIRLGIDIEQIKPVAVTDFKEQFSDDEMRLIQSDDGSFVNFYNLWTKKEALIKADGKGLSIPLKQVSVIGAGGVVGVVGEEHQQRRHQQPVIIENRSWFLTEINISEGYCCHLATSEMITEGLRVRRFMF</sequence>
<dbReference type="InterPro" id="IPR055066">
    <property type="entry name" value="AASDHPPT_N"/>
</dbReference>
<dbReference type="PANTHER" id="PTHR12215:SF10">
    <property type="entry name" value="L-AMINOADIPATE-SEMIALDEHYDE DEHYDROGENASE-PHOSPHOPANTETHEINYL TRANSFERASE"/>
    <property type="match status" value="1"/>
</dbReference>
<comment type="caution">
    <text evidence="5">The sequence shown here is derived from an EMBL/GenBank/DDBJ whole genome shotgun (WGS) entry which is preliminary data.</text>
</comment>
<dbReference type="PANTHER" id="PTHR12215">
    <property type="entry name" value="PHOSPHOPANTETHEINE TRANSFERASE"/>
    <property type="match status" value="1"/>
</dbReference>
<dbReference type="RefSeq" id="WP_254158862.1">
    <property type="nucleotide sequence ID" value="NZ_JAHESF010000001.1"/>
</dbReference>